<evidence type="ECO:0000313" key="2">
    <source>
        <dbReference type="Proteomes" id="UP000806378"/>
    </source>
</evidence>
<organism evidence="1 2">
    <name type="scientific">Corymbia citriodora subsp. variegata</name>
    <dbReference type="NCBI Taxonomy" id="360336"/>
    <lineage>
        <taxon>Eukaryota</taxon>
        <taxon>Viridiplantae</taxon>
        <taxon>Streptophyta</taxon>
        <taxon>Embryophyta</taxon>
        <taxon>Tracheophyta</taxon>
        <taxon>Spermatophyta</taxon>
        <taxon>Magnoliopsida</taxon>
        <taxon>eudicotyledons</taxon>
        <taxon>Gunneridae</taxon>
        <taxon>Pentapetalae</taxon>
        <taxon>rosids</taxon>
        <taxon>malvids</taxon>
        <taxon>Myrtales</taxon>
        <taxon>Myrtaceae</taxon>
        <taxon>Myrtoideae</taxon>
        <taxon>Eucalypteae</taxon>
        <taxon>Corymbia</taxon>
    </lineage>
</organism>
<sequence>MGKEKASGIPTYELVPTASSQTISFLFRGDRVPLVIGKGVLRREHFLPRSKVVPSPGIKIRQGLYGWCLSSFTA</sequence>
<dbReference type="Gramene" id="rna-gnl|WGS:JABURB|Cocit.L1607.1">
    <property type="protein sequence ID" value="cds-KAF7848738.1"/>
    <property type="gene ID" value="gene-BT93_L1607"/>
</dbReference>
<protein>
    <submittedName>
        <fullName evidence="1">Uncharacterized protein</fullName>
    </submittedName>
</protein>
<name>A0A8T0CM40_CORYI</name>
<dbReference type="EMBL" id="MU089997">
    <property type="protein sequence ID" value="KAF7848738.1"/>
    <property type="molecule type" value="Genomic_DNA"/>
</dbReference>
<proteinExistence type="predicted"/>
<evidence type="ECO:0000313" key="1">
    <source>
        <dbReference type="EMBL" id="KAF7848738.1"/>
    </source>
</evidence>
<accession>A0A8T0CM40</accession>
<dbReference type="Proteomes" id="UP000806378">
    <property type="component" value="Unassembled WGS sequence"/>
</dbReference>
<gene>
    <name evidence="1" type="ORF">BT93_L1607</name>
</gene>
<reference evidence="1" key="1">
    <citation type="submission" date="2020-05" db="EMBL/GenBank/DDBJ databases">
        <title>WGS assembly of Corymbia citriodora subspecies variegata.</title>
        <authorList>
            <person name="Barry K."/>
            <person name="Hundley H."/>
            <person name="Shu S."/>
            <person name="Jenkins J."/>
            <person name="Grimwood J."/>
            <person name="Baten A."/>
        </authorList>
    </citation>
    <scope>NUCLEOTIDE SEQUENCE</scope>
    <source>
        <strain evidence="1">CV2-018</strain>
    </source>
</reference>
<comment type="caution">
    <text evidence="1">The sequence shown here is derived from an EMBL/GenBank/DDBJ whole genome shotgun (WGS) entry which is preliminary data.</text>
</comment>
<dbReference type="AlphaFoldDB" id="A0A8T0CM40"/>
<keyword evidence="2" id="KW-1185">Reference proteome</keyword>